<dbReference type="PANTHER" id="PTHR46558">
    <property type="entry name" value="TRACRIPTIONAL REGULATORY PROTEIN-RELATED-RELATED"/>
    <property type="match status" value="1"/>
</dbReference>
<dbReference type="PANTHER" id="PTHR46558:SF11">
    <property type="entry name" value="HTH-TYPE TRANSCRIPTIONAL REGULATOR XRE"/>
    <property type="match status" value="1"/>
</dbReference>
<dbReference type="Gene3D" id="1.10.260.40">
    <property type="entry name" value="lambda repressor-like DNA-binding domains"/>
    <property type="match status" value="1"/>
</dbReference>
<name>A0A9D2VYJ8_9FIRM</name>
<dbReference type="CDD" id="cd00093">
    <property type="entry name" value="HTH_XRE"/>
    <property type="match status" value="1"/>
</dbReference>
<evidence type="ECO:0000256" key="1">
    <source>
        <dbReference type="ARBA" id="ARBA00023125"/>
    </source>
</evidence>
<dbReference type="Proteomes" id="UP000813420">
    <property type="component" value="Unassembled WGS sequence"/>
</dbReference>
<reference evidence="3" key="1">
    <citation type="journal article" date="2021" name="PeerJ">
        <title>Extensive microbial diversity within the chicken gut microbiome revealed by metagenomics and culture.</title>
        <authorList>
            <person name="Gilroy R."/>
            <person name="Ravi A."/>
            <person name="Getino M."/>
            <person name="Pursley I."/>
            <person name="Horton D.L."/>
            <person name="Alikhan N.F."/>
            <person name="Baker D."/>
            <person name="Gharbi K."/>
            <person name="Hall N."/>
            <person name="Watson M."/>
            <person name="Adriaenssens E.M."/>
            <person name="Foster-Nyarko E."/>
            <person name="Jarju S."/>
            <person name="Secka A."/>
            <person name="Antonio M."/>
            <person name="Oren A."/>
            <person name="Chaudhuri R.R."/>
            <person name="La Ragione R."/>
            <person name="Hildebrand F."/>
            <person name="Pallen M.J."/>
        </authorList>
    </citation>
    <scope>NUCLEOTIDE SEQUENCE</scope>
    <source>
        <strain evidence="3">USAMLcec4-12693</strain>
    </source>
</reference>
<dbReference type="Pfam" id="PF01381">
    <property type="entry name" value="HTH_3"/>
    <property type="match status" value="1"/>
</dbReference>
<organism evidence="3 4">
    <name type="scientific">Merdimonas faecis</name>
    <dbReference type="NCBI Taxonomy" id="1653435"/>
    <lineage>
        <taxon>Bacteria</taxon>
        <taxon>Bacillati</taxon>
        <taxon>Bacillota</taxon>
        <taxon>Clostridia</taxon>
        <taxon>Lachnospirales</taxon>
        <taxon>Lachnospiraceae</taxon>
        <taxon>Merdimonas</taxon>
    </lineage>
</organism>
<dbReference type="RefSeq" id="WP_277272052.1">
    <property type="nucleotide sequence ID" value="NZ_DYXE01000056.1"/>
</dbReference>
<keyword evidence="1" id="KW-0238">DNA-binding</keyword>
<gene>
    <name evidence="3" type="ORF">K8V39_06575</name>
</gene>
<sequence length="131" mass="14805">MQMKDVIRQKRRERGLTQEQVAERLGVSAPAVNKWESGASYPDITLLSALARLLETDLNELFCFRENLTKEEITGYANEIGEIARKDGVEKAMELVRERIREISVLRRTSISDGRHGAGHECSVYGAGRRT</sequence>
<reference evidence="3" key="2">
    <citation type="submission" date="2021-09" db="EMBL/GenBank/DDBJ databases">
        <authorList>
            <person name="Gilroy R."/>
        </authorList>
    </citation>
    <scope>NUCLEOTIDE SEQUENCE</scope>
    <source>
        <strain evidence="3">USAMLcec4-12693</strain>
    </source>
</reference>
<evidence type="ECO:0000259" key="2">
    <source>
        <dbReference type="PROSITE" id="PS50943"/>
    </source>
</evidence>
<dbReference type="EMBL" id="DYXE01000056">
    <property type="protein sequence ID" value="HJH49911.1"/>
    <property type="molecule type" value="Genomic_DNA"/>
</dbReference>
<accession>A0A9D2VYJ8</accession>
<dbReference type="PROSITE" id="PS50943">
    <property type="entry name" value="HTH_CROC1"/>
    <property type="match status" value="1"/>
</dbReference>
<protein>
    <submittedName>
        <fullName evidence="3">Helix-turn-helix domain-containing protein</fullName>
    </submittedName>
</protein>
<dbReference type="AlphaFoldDB" id="A0A9D2VYJ8"/>
<dbReference type="InterPro" id="IPR001387">
    <property type="entry name" value="Cro/C1-type_HTH"/>
</dbReference>
<proteinExistence type="predicted"/>
<dbReference type="InterPro" id="IPR010982">
    <property type="entry name" value="Lambda_DNA-bd_dom_sf"/>
</dbReference>
<feature type="domain" description="HTH cro/C1-type" evidence="2">
    <location>
        <begin position="7"/>
        <end position="61"/>
    </location>
</feature>
<dbReference type="SUPFAM" id="SSF47413">
    <property type="entry name" value="lambda repressor-like DNA-binding domains"/>
    <property type="match status" value="1"/>
</dbReference>
<dbReference type="GO" id="GO:0003677">
    <property type="term" value="F:DNA binding"/>
    <property type="evidence" value="ECO:0007669"/>
    <property type="project" value="UniProtKB-KW"/>
</dbReference>
<comment type="caution">
    <text evidence="3">The sequence shown here is derived from an EMBL/GenBank/DDBJ whole genome shotgun (WGS) entry which is preliminary data.</text>
</comment>
<evidence type="ECO:0000313" key="3">
    <source>
        <dbReference type="EMBL" id="HJH49911.1"/>
    </source>
</evidence>
<evidence type="ECO:0000313" key="4">
    <source>
        <dbReference type="Proteomes" id="UP000813420"/>
    </source>
</evidence>
<dbReference type="SMART" id="SM00530">
    <property type="entry name" value="HTH_XRE"/>
    <property type="match status" value="1"/>
</dbReference>